<reference evidence="1" key="1">
    <citation type="submission" date="2015-07" db="EMBL/GenBank/DDBJ databases">
        <title>MeaNS - Measles Nucleotide Surveillance Program.</title>
        <authorList>
            <person name="Tran T."/>
            <person name="Druce J."/>
        </authorList>
    </citation>
    <scope>NUCLEOTIDE SEQUENCE</scope>
    <source>
        <strain evidence="1">UCB-OBI-ISO-001</strain>
        <tissue evidence="1">Gonad</tissue>
    </source>
</reference>
<protein>
    <submittedName>
        <fullName evidence="1">Uncharacterized protein</fullName>
    </submittedName>
</protein>
<organism evidence="1">
    <name type="scientific">Octopus bimaculoides</name>
    <name type="common">California two-spotted octopus</name>
    <dbReference type="NCBI Taxonomy" id="37653"/>
    <lineage>
        <taxon>Eukaryota</taxon>
        <taxon>Metazoa</taxon>
        <taxon>Spiralia</taxon>
        <taxon>Lophotrochozoa</taxon>
        <taxon>Mollusca</taxon>
        <taxon>Cephalopoda</taxon>
        <taxon>Coleoidea</taxon>
        <taxon>Octopodiformes</taxon>
        <taxon>Octopoda</taxon>
        <taxon>Incirrata</taxon>
        <taxon>Octopodidae</taxon>
        <taxon>Octopus</taxon>
    </lineage>
</organism>
<dbReference type="AlphaFoldDB" id="A0A0L8GUH8"/>
<sequence length="68" mass="7938">MLQPLSITALEQTYRLVMLIQFNILIFRRNINHYATSDLIFLKFHVLISSSSCEYSANSYLCSYQSVQ</sequence>
<accession>A0A0L8GUH8</accession>
<gene>
    <name evidence="1" type="ORF">OCBIM_22027713mg</name>
</gene>
<evidence type="ECO:0000313" key="1">
    <source>
        <dbReference type="EMBL" id="KOF80562.1"/>
    </source>
</evidence>
<name>A0A0L8GUH8_OCTBM</name>
<proteinExistence type="predicted"/>
<dbReference type="EMBL" id="KQ420347">
    <property type="protein sequence ID" value="KOF80562.1"/>
    <property type="molecule type" value="Genomic_DNA"/>
</dbReference>